<comment type="caution">
    <text evidence="3">The sequence shown here is derived from an EMBL/GenBank/DDBJ whole genome shotgun (WGS) entry which is preliminary data.</text>
</comment>
<keyword evidence="1" id="KW-0812">Transmembrane</keyword>
<feature type="signal peptide" evidence="2">
    <location>
        <begin position="1"/>
        <end position="27"/>
    </location>
</feature>
<keyword evidence="2" id="KW-0732">Signal</keyword>
<reference evidence="4" key="1">
    <citation type="submission" date="2011-07" db="EMBL/GenBank/DDBJ databases">
        <title>Divergent evolution of antigenic variation in African trypanosomes.</title>
        <authorList>
            <person name="Jackson A.P."/>
            <person name="Berry A."/>
            <person name="Allison H.C."/>
            <person name="Burton P."/>
            <person name="Anderson J."/>
            <person name="Aslett M."/>
            <person name="Brown R."/>
            <person name="Corton N."/>
            <person name="Harris D."/>
            <person name="Hauser H."/>
            <person name="Gamble J."/>
            <person name="Gilderthorp R."/>
            <person name="McQuillan J."/>
            <person name="Quail M.A."/>
            <person name="Sanders M."/>
            <person name="Van Tonder A."/>
            <person name="Ginger M.L."/>
            <person name="Donelson J.E."/>
            <person name="Field M.C."/>
            <person name="Barry J.D."/>
            <person name="Berriman M."/>
            <person name="Hertz-Fowler C."/>
        </authorList>
    </citation>
    <scope>NUCLEOTIDE SEQUENCE [LARGE SCALE GENOMIC DNA]</scope>
    <source>
        <strain evidence="4">IL3000</strain>
    </source>
</reference>
<sequence length="150" mass="16650">MPAQTAKGNSSLHVHLLLLVVPLTKHGSPWPYFFRLRFTASVCFVELPPPSSIPSAVHTPSLRRLRCIDFFLSPSCTISSSPTPGFVELPWRFLPLLFFLGFFAVPSSPIFRGLWHTLSGCNTDFIALTSSSPKNPRISLRKASSLPRNL</sequence>
<keyword evidence="1" id="KW-1133">Transmembrane helix</keyword>
<keyword evidence="1" id="KW-0472">Membrane</keyword>
<evidence type="ECO:0000313" key="3">
    <source>
        <dbReference type="EMBL" id="CCD13402.1"/>
    </source>
</evidence>
<evidence type="ECO:0000313" key="4">
    <source>
        <dbReference type="Proteomes" id="UP000000702"/>
    </source>
</evidence>
<proteinExistence type="predicted"/>
<feature type="transmembrane region" description="Helical" evidence="1">
    <location>
        <begin position="89"/>
        <end position="105"/>
    </location>
</feature>
<evidence type="ECO:0000256" key="1">
    <source>
        <dbReference type="SAM" id="Phobius"/>
    </source>
</evidence>
<gene>
    <name evidence="3" type="ORF">TCIL3000_0_41530</name>
</gene>
<organism evidence="3 4">
    <name type="scientific">Trypanosoma congolense (strain IL3000)</name>
    <dbReference type="NCBI Taxonomy" id="1068625"/>
    <lineage>
        <taxon>Eukaryota</taxon>
        <taxon>Discoba</taxon>
        <taxon>Euglenozoa</taxon>
        <taxon>Kinetoplastea</taxon>
        <taxon>Metakinetoplastina</taxon>
        <taxon>Trypanosomatida</taxon>
        <taxon>Trypanosomatidae</taxon>
        <taxon>Trypanosoma</taxon>
        <taxon>Nannomonas</taxon>
    </lineage>
</organism>
<feature type="chain" id="PRO_5003388797" evidence="2">
    <location>
        <begin position="28"/>
        <end position="150"/>
    </location>
</feature>
<reference evidence="3 4" key="2">
    <citation type="journal article" date="2012" name="Proc. Natl. Acad. Sci. U.S.A.">
        <title>Antigenic diversity is generated by distinct evolutionary mechanisms in African trypanosome species.</title>
        <authorList>
            <person name="Jackson A.P."/>
            <person name="Berry A."/>
            <person name="Aslett M."/>
            <person name="Allison H.C."/>
            <person name="Burton P."/>
            <person name="Vavrova-Anderson J."/>
            <person name="Brown R."/>
            <person name="Browne H."/>
            <person name="Corton N."/>
            <person name="Hauser H."/>
            <person name="Gamble J."/>
            <person name="Gilderthorp R."/>
            <person name="Marcello L."/>
            <person name="McQuillan J."/>
            <person name="Otto T.D."/>
            <person name="Quail M.A."/>
            <person name="Sanders M.J."/>
            <person name="van Tonder A."/>
            <person name="Ginger M.L."/>
            <person name="Field M.C."/>
            <person name="Barry J.D."/>
            <person name="Hertz-Fowler C."/>
            <person name="Berriman M."/>
        </authorList>
    </citation>
    <scope>NUCLEOTIDE SEQUENCE [LARGE SCALE GENOMIC DNA]</scope>
    <source>
        <strain evidence="3 4">IL3000</strain>
    </source>
</reference>
<keyword evidence="4" id="KW-1185">Reference proteome</keyword>
<dbReference type="Proteomes" id="UP000000702">
    <property type="component" value="Unassembled WGS sequence"/>
</dbReference>
<accession>F9W874</accession>
<dbReference type="VEuPathDB" id="TriTrypDB:TcIL3000_0_41530"/>
<protein>
    <submittedName>
        <fullName evidence="3">WGS project CAEQ00000000 data, annotated contig 1712</fullName>
    </submittedName>
</protein>
<evidence type="ECO:0000256" key="2">
    <source>
        <dbReference type="SAM" id="SignalP"/>
    </source>
</evidence>
<dbReference type="AlphaFoldDB" id="F9W874"/>
<dbReference type="EMBL" id="CAEQ01001145">
    <property type="protein sequence ID" value="CCD13402.1"/>
    <property type="molecule type" value="Genomic_DNA"/>
</dbReference>
<name>F9W874_TRYCI</name>